<feature type="transmembrane region" description="Helical" evidence="5">
    <location>
        <begin position="484"/>
        <end position="507"/>
    </location>
</feature>
<dbReference type="InterPro" id="IPR008915">
    <property type="entry name" value="Peptidase_M50"/>
</dbReference>
<dbReference type="PANTHER" id="PTHR13325:SF3">
    <property type="entry name" value="MEMBRANE-BOUND TRANSCRIPTION FACTOR SITE-2 PROTEASE"/>
    <property type="match status" value="1"/>
</dbReference>
<protein>
    <submittedName>
        <fullName evidence="7">Site-2 protease family protein</fullName>
    </submittedName>
</protein>
<evidence type="ECO:0000256" key="1">
    <source>
        <dbReference type="ARBA" id="ARBA00004127"/>
    </source>
</evidence>
<evidence type="ECO:0000313" key="7">
    <source>
        <dbReference type="EMBL" id="GAA5046390.1"/>
    </source>
</evidence>
<keyword evidence="4 5" id="KW-0472">Membrane</keyword>
<dbReference type="Proteomes" id="UP001501729">
    <property type="component" value="Unassembled WGS sequence"/>
</dbReference>
<dbReference type="Gene3D" id="2.30.42.10">
    <property type="match status" value="2"/>
</dbReference>
<accession>A0AAV3UEM9</accession>
<feature type="transmembrane region" description="Helical" evidence="5">
    <location>
        <begin position="584"/>
        <end position="605"/>
    </location>
</feature>
<reference evidence="7 8" key="1">
    <citation type="journal article" date="2019" name="Int. J. Syst. Evol. Microbiol.">
        <title>The Global Catalogue of Microorganisms (GCM) 10K type strain sequencing project: providing services to taxonomists for standard genome sequencing and annotation.</title>
        <authorList>
            <consortium name="The Broad Institute Genomics Platform"/>
            <consortium name="The Broad Institute Genome Sequencing Center for Infectious Disease"/>
            <person name="Wu L."/>
            <person name="Ma J."/>
        </authorList>
    </citation>
    <scope>NUCLEOTIDE SEQUENCE [LARGE SCALE GENOMIC DNA]</scope>
    <source>
        <strain evidence="7 8">JCM 17504</strain>
    </source>
</reference>
<feature type="transmembrane region" description="Helical" evidence="5">
    <location>
        <begin position="61"/>
        <end position="86"/>
    </location>
</feature>
<feature type="transmembrane region" description="Helical" evidence="5">
    <location>
        <begin position="113"/>
        <end position="134"/>
    </location>
</feature>
<dbReference type="GO" id="GO:0012505">
    <property type="term" value="C:endomembrane system"/>
    <property type="evidence" value="ECO:0007669"/>
    <property type="project" value="UniProtKB-SubCell"/>
</dbReference>
<name>A0AAV3UEM9_9EURY</name>
<dbReference type="RefSeq" id="WP_227776345.1">
    <property type="nucleotide sequence ID" value="NZ_BAABKX010000001.1"/>
</dbReference>
<dbReference type="PRINTS" id="PR01000">
    <property type="entry name" value="SREBPS2PTASE"/>
</dbReference>
<evidence type="ECO:0000313" key="8">
    <source>
        <dbReference type="Proteomes" id="UP001501729"/>
    </source>
</evidence>
<sequence>MDTIVWVVIGIAAYWVALLGLRANGMLPSYIGMQGPILTLHTQKGKKLLDKLSRPKRFWRAWGNFGLGIALVVMFGTFLLLVLQAVSIVQNPPEPTAVTQPRNVLVIPGVNDFLPLSVAPEILFGLLVGLVVHEGGHGIFCRVEDIEIKSMGLALFAILPIGAFVEPDEENRRKADRGGQSRMFAAGVTNNFAITILVFMLLFGPIMGSVTVASGAAVGGVFDGSAAGDAGIERGDRIIAVNGTDVESNVDLHNELATIDSRSVEVTVENGDEQRQATIERSLLVTAITKTSPFAADDSTSDASSIDTGENITAVNGTTVYTEKSLNQQLTDRKVATLTVNGKQITGPIGALSTVQSDGPMSSADGLSAGDTLVITAIDGNRIVNSSDLSSIMNGYEAGQTVTVEAFTQNGDSYQRTTYDMTLDENNDGEAIVGILVAPGTSGIEASGFGTNLYPAETFRDLMAGQFMTAFGGGGGGDGPLTSFLLGVAGTLLLPFASVSMPVGYNFAGFVAWNTNFYAIQGPLSELGGGLFILANALFWTGWINLNLGFFNCIPAFPLDGGHILRMCSEAIVSRLPTSQGRQVTTMITTTVGLTMLASLILMIFGPQLLT</sequence>
<dbReference type="GO" id="GO:0005737">
    <property type="term" value="C:cytoplasm"/>
    <property type="evidence" value="ECO:0007669"/>
    <property type="project" value="TreeGrafter"/>
</dbReference>
<feature type="transmembrane region" description="Helical" evidence="5">
    <location>
        <begin position="527"/>
        <end position="546"/>
    </location>
</feature>
<keyword evidence="3 5" id="KW-1133">Transmembrane helix</keyword>
<feature type="domain" description="PDZ" evidence="6">
    <location>
        <begin position="204"/>
        <end position="248"/>
    </location>
</feature>
<comment type="subcellular location">
    <subcellularLocation>
        <location evidence="1">Endomembrane system</location>
        <topology evidence="1">Multi-pass membrane protein</topology>
    </subcellularLocation>
</comment>
<keyword evidence="2 5" id="KW-0812">Transmembrane</keyword>
<keyword evidence="7" id="KW-0645">Protease</keyword>
<feature type="transmembrane region" description="Helical" evidence="5">
    <location>
        <begin position="184"/>
        <end position="203"/>
    </location>
</feature>
<dbReference type="SMART" id="SM00228">
    <property type="entry name" value="PDZ"/>
    <property type="match status" value="1"/>
</dbReference>
<dbReference type="InterPro" id="IPR036034">
    <property type="entry name" value="PDZ_sf"/>
</dbReference>
<dbReference type="PROSITE" id="PS50106">
    <property type="entry name" value="PDZ"/>
    <property type="match status" value="1"/>
</dbReference>
<gene>
    <name evidence="7" type="ORF">GCM10025751_15620</name>
</gene>
<evidence type="ECO:0000256" key="3">
    <source>
        <dbReference type="ARBA" id="ARBA00022989"/>
    </source>
</evidence>
<feature type="transmembrane region" description="Helical" evidence="5">
    <location>
        <begin position="6"/>
        <end position="23"/>
    </location>
</feature>
<dbReference type="PANTHER" id="PTHR13325">
    <property type="entry name" value="PROTEASE M50 MEMBRANE-BOUND TRANSCRIPTION FACTOR SITE 2 PROTEASE"/>
    <property type="match status" value="1"/>
</dbReference>
<evidence type="ECO:0000259" key="6">
    <source>
        <dbReference type="PROSITE" id="PS50106"/>
    </source>
</evidence>
<dbReference type="GO" id="GO:0004222">
    <property type="term" value="F:metalloendopeptidase activity"/>
    <property type="evidence" value="ECO:0007669"/>
    <property type="project" value="InterPro"/>
</dbReference>
<dbReference type="GeneID" id="68612155"/>
<dbReference type="GO" id="GO:0031293">
    <property type="term" value="P:membrane protein intracellular domain proteolysis"/>
    <property type="evidence" value="ECO:0007669"/>
    <property type="project" value="TreeGrafter"/>
</dbReference>
<dbReference type="InterPro" id="IPR001193">
    <property type="entry name" value="MBTPS2"/>
</dbReference>
<evidence type="ECO:0000256" key="2">
    <source>
        <dbReference type="ARBA" id="ARBA00022692"/>
    </source>
</evidence>
<dbReference type="CDD" id="cd06159">
    <property type="entry name" value="S2P-M50_PDZ_Arch"/>
    <property type="match status" value="1"/>
</dbReference>
<keyword evidence="8" id="KW-1185">Reference proteome</keyword>
<comment type="caution">
    <text evidence="7">The sequence shown here is derived from an EMBL/GenBank/DDBJ whole genome shotgun (WGS) entry which is preliminary data.</text>
</comment>
<proteinExistence type="predicted"/>
<evidence type="ECO:0000256" key="5">
    <source>
        <dbReference type="SAM" id="Phobius"/>
    </source>
</evidence>
<dbReference type="InterPro" id="IPR001478">
    <property type="entry name" value="PDZ"/>
</dbReference>
<organism evidence="7 8">
    <name type="scientific">Haladaptatus pallidirubidus</name>
    <dbReference type="NCBI Taxonomy" id="1008152"/>
    <lineage>
        <taxon>Archaea</taxon>
        <taxon>Methanobacteriati</taxon>
        <taxon>Methanobacteriota</taxon>
        <taxon>Stenosarchaea group</taxon>
        <taxon>Halobacteria</taxon>
        <taxon>Halobacteriales</taxon>
        <taxon>Haladaptataceae</taxon>
        <taxon>Haladaptatus</taxon>
    </lineage>
</organism>
<keyword evidence="7" id="KW-0378">Hydrolase</keyword>
<dbReference type="Pfam" id="PF02163">
    <property type="entry name" value="Peptidase_M50"/>
    <property type="match status" value="2"/>
</dbReference>
<dbReference type="SUPFAM" id="SSF50156">
    <property type="entry name" value="PDZ domain-like"/>
    <property type="match status" value="2"/>
</dbReference>
<dbReference type="AlphaFoldDB" id="A0AAV3UEM9"/>
<dbReference type="GO" id="GO:0016020">
    <property type="term" value="C:membrane"/>
    <property type="evidence" value="ECO:0007669"/>
    <property type="project" value="InterPro"/>
</dbReference>
<evidence type="ECO:0000256" key="4">
    <source>
        <dbReference type="ARBA" id="ARBA00023136"/>
    </source>
</evidence>
<dbReference type="EMBL" id="BAABKX010000001">
    <property type="protein sequence ID" value="GAA5046390.1"/>
    <property type="molecule type" value="Genomic_DNA"/>
</dbReference>